<evidence type="ECO:0000256" key="5">
    <source>
        <dbReference type="ARBA" id="ARBA00023136"/>
    </source>
</evidence>
<keyword evidence="9" id="KW-1185">Reference proteome</keyword>
<feature type="transmembrane region" description="Helical" evidence="6">
    <location>
        <begin position="169"/>
        <end position="188"/>
    </location>
</feature>
<name>B2A749_NATTJ</name>
<feature type="transmembrane region" description="Helical" evidence="6">
    <location>
        <begin position="367"/>
        <end position="389"/>
    </location>
</feature>
<organism evidence="8 9">
    <name type="scientific">Natranaerobius thermophilus (strain ATCC BAA-1301 / DSM 18059 / JW/NM-WN-LF)</name>
    <dbReference type="NCBI Taxonomy" id="457570"/>
    <lineage>
        <taxon>Bacteria</taxon>
        <taxon>Bacillati</taxon>
        <taxon>Bacillota</taxon>
        <taxon>Clostridia</taxon>
        <taxon>Natranaerobiales</taxon>
        <taxon>Natranaerobiaceae</taxon>
        <taxon>Natranaerobius</taxon>
    </lineage>
</organism>
<keyword evidence="4 6" id="KW-1133">Transmembrane helix</keyword>
<keyword evidence="5 6" id="KW-0472">Membrane</keyword>
<keyword evidence="3 6" id="KW-0812">Transmembrane</keyword>
<dbReference type="InterPro" id="IPR020846">
    <property type="entry name" value="MFS_dom"/>
</dbReference>
<feature type="transmembrane region" description="Helical" evidence="6">
    <location>
        <begin position="51"/>
        <end position="71"/>
    </location>
</feature>
<feature type="transmembrane region" description="Helical" evidence="6">
    <location>
        <begin position="78"/>
        <end position="97"/>
    </location>
</feature>
<dbReference type="GO" id="GO:0022857">
    <property type="term" value="F:transmembrane transporter activity"/>
    <property type="evidence" value="ECO:0007669"/>
    <property type="project" value="InterPro"/>
</dbReference>
<feature type="domain" description="Major facilitator superfamily (MFS) profile" evidence="7">
    <location>
        <begin position="13"/>
        <end position="424"/>
    </location>
</feature>
<dbReference type="EMBL" id="CP001034">
    <property type="protein sequence ID" value="ACB85640.1"/>
    <property type="molecule type" value="Genomic_DNA"/>
</dbReference>
<dbReference type="PROSITE" id="PS50850">
    <property type="entry name" value="MFS"/>
    <property type="match status" value="1"/>
</dbReference>
<dbReference type="InterPro" id="IPR011701">
    <property type="entry name" value="MFS"/>
</dbReference>
<dbReference type="AlphaFoldDB" id="B2A749"/>
<reference evidence="8 9" key="1">
    <citation type="submission" date="2008-04" db="EMBL/GenBank/DDBJ databases">
        <title>Complete sequence of chromosome of Natranaerobius thermophilus JW/NM-WN-LF.</title>
        <authorList>
            <consortium name="US DOE Joint Genome Institute"/>
            <person name="Copeland A."/>
            <person name="Lucas S."/>
            <person name="Lapidus A."/>
            <person name="Glavina del Rio T."/>
            <person name="Dalin E."/>
            <person name="Tice H."/>
            <person name="Bruce D."/>
            <person name="Goodwin L."/>
            <person name="Pitluck S."/>
            <person name="Chertkov O."/>
            <person name="Brettin T."/>
            <person name="Detter J.C."/>
            <person name="Han C."/>
            <person name="Kuske C.R."/>
            <person name="Schmutz J."/>
            <person name="Larimer F."/>
            <person name="Land M."/>
            <person name="Hauser L."/>
            <person name="Kyrpides N."/>
            <person name="Lykidis A."/>
            <person name="Mesbah N.M."/>
            <person name="Wiegel J."/>
        </authorList>
    </citation>
    <scope>NUCLEOTIDE SEQUENCE [LARGE SCALE GENOMIC DNA]</scope>
    <source>
        <strain evidence="9">ATCC BAA-1301 / DSM 18059 / JW/NM-WN-LF</strain>
    </source>
</reference>
<feature type="transmembrane region" description="Helical" evidence="6">
    <location>
        <begin position="103"/>
        <end position="124"/>
    </location>
</feature>
<sequence length="430" mass="46165">MEQNVKKSYGHRVVMSAWLAVFVLFGYRATFSVLQGPMAESTGWTSGELSLGYSLMMSIYAITAFLSGYIIDRWGTRPAYIIGAIFACLGFLVTSTVDSYIQYLASYSIFAGIGTGMLWVSSTISVRKWYVGKSYATMWGIAFTGAPAAQVLLSLGIDGVIEDMGWRLAMQLLAIIVLIALLVAGILAKKNPEDYNMVPFGSNEKNTSSKDHHKNADTSRIWSVKEAFVTPAIWVVIIAFLSAMIGEFLIWTQVVNYFIIDANLSQTTATNLYVVIGLAGLVTMPLMGIIADKVVSMVGDETKGRKYMLVFAPAVGIVACLLLLLTDQAIVLGGTASVLFAIYWAIEPGGAAGYAGAVYGQISLGKIWGLSTLIVMGIGPALGSFMGGFLYDLTGSYNNSILFAMGAFTLSTIAACLLPLKISSNSDHPK</sequence>
<feature type="transmembrane region" description="Helical" evidence="6">
    <location>
        <begin position="272"/>
        <end position="295"/>
    </location>
</feature>
<evidence type="ECO:0000256" key="6">
    <source>
        <dbReference type="SAM" id="Phobius"/>
    </source>
</evidence>
<feature type="transmembrane region" description="Helical" evidence="6">
    <location>
        <begin position="307"/>
        <end position="324"/>
    </location>
</feature>
<feature type="transmembrane region" description="Helical" evidence="6">
    <location>
        <begin position="401"/>
        <end position="420"/>
    </location>
</feature>
<feature type="transmembrane region" description="Helical" evidence="6">
    <location>
        <begin position="228"/>
        <end position="252"/>
    </location>
</feature>
<protein>
    <submittedName>
        <fullName evidence="8">Major facilitator superfamily MFS_1</fullName>
    </submittedName>
</protein>
<dbReference type="RefSeq" id="WP_012448496.1">
    <property type="nucleotide sequence ID" value="NC_010718.1"/>
</dbReference>
<evidence type="ECO:0000259" key="7">
    <source>
        <dbReference type="PROSITE" id="PS50850"/>
    </source>
</evidence>
<evidence type="ECO:0000313" key="8">
    <source>
        <dbReference type="EMBL" id="ACB85640.1"/>
    </source>
</evidence>
<dbReference type="InParanoid" id="B2A749"/>
<dbReference type="GO" id="GO:0005886">
    <property type="term" value="C:plasma membrane"/>
    <property type="evidence" value="ECO:0007669"/>
    <property type="project" value="UniProtKB-SubCell"/>
</dbReference>
<dbReference type="Proteomes" id="UP000001683">
    <property type="component" value="Chromosome"/>
</dbReference>
<dbReference type="InterPro" id="IPR036259">
    <property type="entry name" value="MFS_trans_sf"/>
</dbReference>
<accession>B2A749</accession>
<dbReference type="SUPFAM" id="SSF103473">
    <property type="entry name" value="MFS general substrate transporter"/>
    <property type="match status" value="1"/>
</dbReference>
<dbReference type="eggNOG" id="COG2271">
    <property type="taxonomic scope" value="Bacteria"/>
</dbReference>
<reference evidence="8 9" key="2">
    <citation type="journal article" date="2011" name="J. Bacteriol.">
        <title>Complete genome sequence of the anaerobic, halophilic alkalithermophile Natranaerobius thermophilus JW/NM-WN-LF.</title>
        <authorList>
            <person name="Zhao B."/>
            <person name="Mesbah N.M."/>
            <person name="Dalin E."/>
            <person name="Goodwin L."/>
            <person name="Nolan M."/>
            <person name="Pitluck S."/>
            <person name="Chertkov O."/>
            <person name="Brettin T.S."/>
            <person name="Han J."/>
            <person name="Larimer F.W."/>
            <person name="Land M.L."/>
            <person name="Hauser L."/>
            <person name="Kyrpides N."/>
            <person name="Wiegel J."/>
        </authorList>
    </citation>
    <scope>NUCLEOTIDE SEQUENCE [LARGE SCALE GENOMIC DNA]</scope>
    <source>
        <strain evidence="9">ATCC BAA-1301 / DSM 18059 / JW/NM-WN-LF</strain>
    </source>
</reference>
<keyword evidence="2" id="KW-0813">Transport</keyword>
<evidence type="ECO:0000256" key="2">
    <source>
        <dbReference type="ARBA" id="ARBA00022448"/>
    </source>
</evidence>
<dbReference type="PANTHER" id="PTHR11360">
    <property type="entry name" value="MONOCARBOXYLATE TRANSPORTER"/>
    <property type="match status" value="1"/>
</dbReference>
<dbReference type="Pfam" id="PF07690">
    <property type="entry name" value="MFS_1"/>
    <property type="match status" value="1"/>
</dbReference>
<dbReference type="OrthoDB" id="146345at2"/>
<feature type="transmembrane region" description="Helical" evidence="6">
    <location>
        <begin position="136"/>
        <end position="157"/>
    </location>
</feature>
<comment type="subcellular location">
    <subcellularLocation>
        <location evidence="1">Cell membrane</location>
        <topology evidence="1">Multi-pass membrane protein</topology>
    </subcellularLocation>
</comment>
<evidence type="ECO:0000256" key="3">
    <source>
        <dbReference type="ARBA" id="ARBA00022692"/>
    </source>
</evidence>
<dbReference type="Gene3D" id="1.20.1250.20">
    <property type="entry name" value="MFS general substrate transporter like domains"/>
    <property type="match status" value="2"/>
</dbReference>
<dbReference type="KEGG" id="nth:Nther_2073"/>
<dbReference type="HOGENOM" id="CLU_637490_0_0_9"/>
<proteinExistence type="predicted"/>
<evidence type="ECO:0000313" key="9">
    <source>
        <dbReference type="Proteomes" id="UP000001683"/>
    </source>
</evidence>
<dbReference type="InterPro" id="IPR050327">
    <property type="entry name" value="Proton-linked_MCT"/>
</dbReference>
<evidence type="ECO:0000256" key="4">
    <source>
        <dbReference type="ARBA" id="ARBA00022989"/>
    </source>
</evidence>
<dbReference type="PANTHER" id="PTHR11360:SF284">
    <property type="entry name" value="EG:103B4.3 PROTEIN-RELATED"/>
    <property type="match status" value="1"/>
</dbReference>
<feature type="transmembrane region" description="Helical" evidence="6">
    <location>
        <begin position="12"/>
        <end position="31"/>
    </location>
</feature>
<gene>
    <name evidence="8" type="ordered locus">Nther_2073</name>
</gene>
<evidence type="ECO:0000256" key="1">
    <source>
        <dbReference type="ARBA" id="ARBA00004651"/>
    </source>
</evidence>